<name>A0A016W6R2_9BILA</name>
<evidence type="ECO:0000313" key="1">
    <source>
        <dbReference type="EMBL" id="EYC34688.1"/>
    </source>
</evidence>
<reference evidence="2" key="1">
    <citation type="journal article" date="2015" name="Nat. Genet.">
        <title>The genome and transcriptome of the zoonotic hookworm Ancylostoma ceylanicum identify infection-specific gene families.</title>
        <authorList>
            <person name="Schwarz E.M."/>
            <person name="Hu Y."/>
            <person name="Antoshechkin I."/>
            <person name="Miller M.M."/>
            <person name="Sternberg P.W."/>
            <person name="Aroian R.V."/>
        </authorList>
    </citation>
    <scope>NUCLEOTIDE SEQUENCE</scope>
    <source>
        <strain evidence="2">HY135</strain>
    </source>
</reference>
<sequence length="85" mass="10215">MEVNSMVMSTELRKCQDFSSSWRNYVGYESIRWVKFDFDGNRTTGNRTVVESSLRKKLRTKVQKVISFWPVLYFLDAFRYIRVCL</sequence>
<gene>
    <name evidence="1" type="primary">Acey_s0001.g96</name>
    <name evidence="1" type="ORF">Y032_0001g96</name>
</gene>
<organism evidence="1 2">
    <name type="scientific">Ancylostoma ceylanicum</name>
    <dbReference type="NCBI Taxonomy" id="53326"/>
    <lineage>
        <taxon>Eukaryota</taxon>
        <taxon>Metazoa</taxon>
        <taxon>Ecdysozoa</taxon>
        <taxon>Nematoda</taxon>
        <taxon>Chromadorea</taxon>
        <taxon>Rhabditida</taxon>
        <taxon>Rhabditina</taxon>
        <taxon>Rhabditomorpha</taxon>
        <taxon>Strongyloidea</taxon>
        <taxon>Ancylostomatidae</taxon>
        <taxon>Ancylostomatinae</taxon>
        <taxon>Ancylostoma</taxon>
    </lineage>
</organism>
<comment type="caution">
    <text evidence="1">The sequence shown here is derived from an EMBL/GenBank/DDBJ whole genome shotgun (WGS) entry which is preliminary data.</text>
</comment>
<accession>A0A016W6R2</accession>
<dbReference type="AlphaFoldDB" id="A0A016W6R2"/>
<keyword evidence="2" id="KW-1185">Reference proteome</keyword>
<evidence type="ECO:0000313" key="2">
    <source>
        <dbReference type="Proteomes" id="UP000024635"/>
    </source>
</evidence>
<protein>
    <submittedName>
        <fullName evidence="1">Uncharacterized protein</fullName>
    </submittedName>
</protein>
<proteinExistence type="predicted"/>
<dbReference type="EMBL" id="JARK01001337">
    <property type="protein sequence ID" value="EYC34688.1"/>
    <property type="molecule type" value="Genomic_DNA"/>
</dbReference>
<dbReference type="Proteomes" id="UP000024635">
    <property type="component" value="Unassembled WGS sequence"/>
</dbReference>